<dbReference type="Gramene" id="KQL24874">
    <property type="protein sequence ID" value="KQL24874"/>
    <property type="gene ID" value="SETIT_031190mg"/>
</dbReference>
<evidence type="ECO:0000313" key="6">
    <source>
        <dbReference type="Proteomes" id="UP000004995"/>
    </source>
</evidence>
<evidence type="ECO:0000256" key="2">
    <source>
        <dbReference type="ARBA" id="ARBA00023008"/>
    </source>
</evidence>
<dbReference type="EnsemblPlants" id="KQL24874">
    <property type="protein sequence ID" value="KQL24874"/>
    <property type="gene ID" value="SETIT_031190mg"/>
</dbReference>
<dbReference type="GO" id="GO:0009055">
    <property type="term" value="F:electron transfer activity"/>
    <property type="evidence" value="ECO:0007669"/>
    <property type="project" value="InterPro"/>
</dbReference>
<feature type="signal peptide" evidence="3">
    <location>
        <begin position="1"/>
        <end position="20"/>
    </location>
</feature>
<dbReference type="OMA" id="CTIGMRL"/>
<dbReference type="GO" id="GO:0005886">
    <property type="term" value="C:plasma membrane"/>
    <property type="evidence" value="ECO:0000318"/>
    <property type="project" value="GO_Central"/>
</dbReference>
<dbReference type="PROSITE" id="PS51485">
    <property type="entry name" value="PHYTOCYANIN"/>
    <property type="match status" value="1"/>
</dbReference>
<dbReference type="Gene3D" id="2.60.40.420">
    <property type="entry name" value="Cupredoxins - blue copper proteins"/>
    <property type="match status" value="1"/>
</dbReference>
<dbReference type="SUPFAM" id="SSF49503">
    <property type="entry name" value="Cupredoxins"/>
    <property type="match status" value="1"/>
</dbReference>
<organism evidence="5 6">
    <name type="scientific">Setaria italica</name>
    <name type="common">Foxtail millet</name>
    <name type="synonym">Panicum italicum</name>
    <dbReference type="NCBI Taxonomy" id="4555"/>
    <lineage>
        <taxon>Eukaryota</taxon>
        <taxon>Viridiplantae</taxon>
        <taxon>Streptophyta</taxon>
        <taxon>Embryophyta</taxon>
        <taxon>Tracheophyta</taxon>
        <taxon>Spermatophyta</taxon>
        <taxon>Magnoliopsida</taxon>
        <taxon>Liliopsida</taxon>
        <taxon>Poales</taxon>
        <taxon>Poaceae</taxon>
        <taxon>PACMAD clade</taxon>
        <taxon>Panicoideae</taxon>
        <taxon>Panicodae</taxon>
        <taxon>Paniceae</taxon>
        <taxon>Cenchrinae</taxon>
        <taxon>Setaria</taxon>
    </lineage>
</organism>
<dbReference type="GO" id="GO:0046872">
    <property type="term" value="F:metal ion binding"/>
    <property type="evidence" value="ECO:0007669"/>
    <property type="project" value="UniProtKB-KW"/>
</dbReference>
<proteinExistence type="predicted"/>
<dbReference type="PANTHER" id="PTHR33021">
    <property type="entry name" value="BLUE COPPER PROTEIN"/>
    <property type="match status" value="1"/>
</dbReference>
<dbReference type="eggNOG" id="ENOG502RZ8U">
    <property type="taxonomic scope" value="Eukaryota"/>
</dbReference>
<dbReference type="PROSITE" id="PS00196">
    <property type="entry name" value="COPPER_BLUE"/>
    <property type="match status" value="1"/>
</dbReference>
<accession>K3ZX58</accession>
<dbReference type="CDD" id="cd04216">
    <property type="entry name" value="Phytocyanin"/>
    <property type="match status" value="1"/>
</dbReference>
<protein>
    <recommendedName>
        <fullName evidence="4">Phytocyanin domain-containing protein</fullName>
    </recommendedName>
</protein>
<dbReference type="EMBL" id="AGNK02001148">
    <property type="status" value="NOT_ANNOTATED_CDS"/>
    <property type="molecule type" value="Genomic_DNA"/>
</dbReference>
<keyword evidence="1" id="KW-0479">Metal-binding</keyword>
<dbReference type="InterPro" id="IPR008972">
    <property type="entry name" value="Cupredoxin"/>
</dbReference>
<keyword evidence="3" id="KW-0732">Signal</keyword>
<dbReference type="AlphaFoldDB" id="K3ZX58"/>
<evidence type="ECO:0000259" key="4">
    <source>
        <dbReference type="PROSITE" id="PS51485"/>
    </source>
</evidence>
<name>K3ZX58_SETIT</name>
<dbReference type="InParanoid" id="K3ZX58"/>
<sequence length="192" mass="19467">MPNALLARVAVLFAAGYTAAALAAATTTFVVGDDQGWTIGVDYIAWVKGKTFKAGDKLGECRSAAESAAAHALLARREKKNIAVFNYPSEEHTVTEVGKNDYFACAGGSALSNDRSGSTNVTLTGAGTRYFICNIPGHCTIGMRLAVTVAGGGSPEVVTTPTGGVATGGRVRPTMGSVVAAAAGALIKLALS</sequence>
<keyword evidence="6" id="KW-1185">Reference proteome</keyword>
<reference evidence="6" key="1">
    <citation type="journal article" date="2012" name="Nat. Biotechnol.">
        <title>Reference genome sequence of the model plant Setaria.</title>
        <authorList>
            <person name="Bennetzen J.L."/>
            <person name="Schmutz J."/>
            <person name="Wang H."/>
            <person name="Percifield R."/>
            <person name="Hawkins J."/>
            <person name="Pontaroli A.C."/>
            <person name="Estep M."/>
            <person name="Feng L."/>
            <person name="Vaughn J.N."/>
            <person name="Grimwood J."/>
            <person name="Jenkins J."/>
            <person name="Barry K."/>
            <person name="Lindquist E."/>
            <person name="Hellsten U."/>
            <person name="Deshpande S."/>
            <person name="Wang X."/>
            <person name="Wu X."/>
            <person name="Mitros T."/>
            <person name="Triplett J."/>
            <person name="Yang X."/>
            <person name="Ye C.Y."/>
            <person name="Mauro-Herrera M."/>
            <person name="Wang L."/>
            <person name="Li P."/>
            <person name="Sharma M."/>
            <person name="Sharma R."/>
            <person name="Ronald P.C."/>
            <person name="Panaud O."/>
            <person name="Kellogg E.A."/>
            <person name="Brutnell T.P."/>
            <person name="Doust A.N."/>
            <person name="Tuskan G.A."/>
            <person name="Rokhsar D."/>
            <person name="Devos K.M."/>
        </authorList>
    </citation>
    <scope>NUCLEOTIDE SEQUENCE [LARGE SCALE GENOMIC DNA]</scope>
    <source>
        <strain evidence="6">cv. Yugu1</strain>
    </source>
</reference>
<keyword evidence="2" id="KW-0186">Copper</keyword>
<dbReference type="Pfam" id="PF02298">
    <property type="entry name" value="Cu_bind_like"/>
    <property type="match status" value="1"/>
</dbReference>
<feature type="domain" description="Phytocyanin" evidence="4">
    <location>
        <begin position="27"/>
        <end position="151"/>
    </location>
</feature>
<dbReference type="InterPro" id="IPR028871">
    <property type="entry name" value="BlueCu_1_BS"/>
</dbReference>
<dbReference type="InterPro" id="IPR003245">
    <property type="entry name" value="Phytocyanin_dom"/>
</dbReference>
<dbReference type="PANTHER" id="PTHR33021:SF500">
    <property type="entry name" value="CUPREDOXIN SUPERFAMILY PROTEIN"/>
    <property type="match status" value="1"/>
</dbReference>
<evidence type="ECO:0000256" key="1">
    <source>
        <dbReference type="ARBA" id="ARBA00022723"/>
    </source>
</evidence>
<dbReference type="InterPro" id="IPR039391">
    <property type="entry name" value="Phytocyanin-like"/>
</dbReference>
<feature type="chain" id="PRO_5010128413" description="Phytocyanin domain-containing protein" evidence="3">
    <location>
        <begin position="21"/>
        <end position="192"/>
    </location>
</feature>
<evidence type="ECO:0000313" key="5">
    <source>
        <dbReference type="EnsemblPlants" id="KQL24874"/>
    </source>
</evidence>
<dbReference type="HOGENOM" id="CLU_058719_2_5_1"/>
<reference evidence="5" key="2">
    <citation type="submission" date="2018-08" db="UniProtKB">
        <authorList>
            <consortium name="EnsemblPlants"/>
        </authorList>
    </citation>
    <scope>IDENTIFICATION</scope>
    <source>
        <strain evidence="5">Yugu1</strain>
    </source>
</reference>
<evidence type="ECO:0000256" key="3">
    <source>
        <dbReference type="SAM" id="SignalP"/>
    </source>
</evidence>
<dbReference type="STRING" id="4555.K3ZX58"/>
<dbReference type="Proteomes" id="UP000004995">
    <property type="component" value="Unassembled WGS sequence"/>
</dbReference>